<feature type="transmembrane region" description="Helical" evidence="1">
    <location>
        <begin position="127"/>
        <end position="147"/>
    </location>
</feature>
<evidence type="ECO:0008006" key="4">
    <source>
        <dbReference type="Google" id="ProtNLM"/>
    </source>
</evidence>
<dbReference type="AlphaFoldDB" id="A0A498IPG4"/>
<gene>
    <name evidence="2" type="ORF">DVH24_013182</name>
</gene>
<reference evidence="2 3" key="1">
    <citation type="submission" date="2018-10" db="EMBL/GenBank/DDBJ databases">
        <title>A high-quality apple genome assembly.</title>
        <authorList>
            <person name="Hu J."/>
        </authorList>
    </citation>
    <scope>NUCLEOTIDE SEQUENCE [LARGE SCALE GENOMIC DNA]</scope>
    <source>
        <strain evidence="3">cv. HFTH1</strain>
        <tissue evidence="2">Young leaf</tissue>
    </source>
</reference>
<feature type="transmembrane region" description="Helical" evidence="1">
    <location>
        <begin position="101"/>
        <end position="121"/>
    </location>
</feature>
<keyword evidence="3" id="KW-1185">Reference proteome</keyword>
<accession>A0A498IPG4</accession>
<sequence>MADYSPLLTAYDSLGTASLKPPRVASLDVFRDLCVFFIMLVDYGGSILPIITHSPWNELHLADFVMPFFLFIVGVSLALVYTRVTNRVEATWKAMFKAVKLFLLGVLLQGGYFHGVASLTYEVDIESIRWFGILQRIAIGYIAAALCKI</sequence>
<keyword evidence="1" id="KW-0812">Transmembrane</keyword>
<evidence type="ECO:0000256" key="1">
    <source>
        <dbReference type="SAM" id="Phobius"/>
    </source>
</evidence>
<feature type="transmembrane region" description="Helical" evidence="1">
    <location>
        <begin position="33"/>
        <end position="52"/>
    </location>
</feature>
<evidence type="ECO:0000313" key="2">
    <source>
        <dbReference type="EMBL" id="RXH83937.1"/>
    </source>
</evidence>
<dbReference type="PANTHER" id="PTHR31061">
    <property type="entry name" value="LD22376P"/>
    <property type="match status" value="1"/>
</dbReference>
<evidence type="ECO:0000313" key="3">
    <source>
        <dbReference type="Proteomes" id="UP000290289"/>
    </source>
</evidence>
<dbReference type="PANTHER" id="PTHR31061:SF28">
    <property type="entry name" value="HEPARAN-ALPHA-GLUCOSAMINIDE N-ACETYLTRANSFERASE-LIKE"/>
    <property type="match status" value="1"/>
</dbReference>
<keyword evidence="1" id="KW-0472">Membrane</keyword>
<feature type="transmembrane region" description="Helical" evidence="1">
    <location>
        <begin position="64"/>
        <end position="81"/>
    </location>
</feature>
<comment type="caution">
    <text evidence="2">The sequence shown here is derived from an EMBL/GenBank/DDBJ whole genome shotgun (WGS) entry which is preliminary data.</text>
</comment>
<organism evidence="2 3">
    <name type="scientific">Malus domestica</name>
    <name type="common">Apple</name>
    <name type="synonym">Pyrus malus</name>
    <dbReference type="NCBI Taxonomy" id="3750"/>
    <lineage>
        <taxon>Eukaryota</taxon>
        <taxon>Viridiplantae</taxon>
        <taxon>Streptophyta</taxon>
        <taxon>Embryophyta</taxon>
        <taxon>Tracheophyta</taxon>
        <taxon>Spermatophyta</taxon>
        <taxon>Magnoliopsida</taxon>
        <taxon>eudicotyledons</taxon>
        <taxon>Gunneridae</taxon>
        <taxon>Pentapetalae</taxon>
        <taxon>rosids</taxon>
        <taxon>fabids</taxon>
        <taxon>Rosales</taxon>
        <taxon>Rosaceae</taxon>
        <taxon>Amygdaloideae</taxon>
        <taxon>Maleae</taxon>
        <taxon>Malus</taxon>
    </lineage>
</organism>
<protein>
    <recommendedName>
        <fullName evidence="4">Heparan-alpha-glucosaminide N-acetyltransferase catalytic domain-containing protein</fullName>
    </recommendedName>
</protein>
<name>A0A498IPG4_MALDO</name>
<dbReference type="Proteomes" id="UP000290289">
    <property type="component" value="Chromosome 11"/>
</dbReference>
<keyword evidence="1" id="KW-1133">Transmembrane helix</keyword>
<proteinExistence type="predicted"/>
<dbReference type="EMBL" id="RDQH01000337">
    <property type="protein sequence ID" value="RXH83937.1"/>
    <property type="molecule type" value="Genomic_DNA"/>
</dbReference>